<accession>A0A1D8PP96</accession>
<dbReference type="InterPro" id="IPR016135">
    <property type="entry name" value="UBQ-conjugating_enzyme/RWD"/>
</dbReference>
<reference evidence="14 15" key="3">
    <citation type="journal article" date="2013" name="Genome Biol.">
        <title>Assembly of a phased diploid Candida albicans genome facilitates allele-specific measurements and provides a simple model for repeat and indel structure.</title>
        <authorList>
            <person name="Muzzey D."/>
            <person name="Schwartz K."/>
            <person name="Weissman J.S."/>
            <person name="Sherlock G."/>
        </authorList>
    </citation>
    <scope>NUCLEOTIDE SEQUENCE [LARGE SCALE GENOMIC DNA]</scope>
    <source>
        <strain evidence="15">SC5314 / ATCC MYA-2876</strain>
    </source>
</reference>
<evidence type="ECO:0000256" key="8">
    <source>
        <dbReference type="ARBA" id="ARBA00031729"/>
    </source>
</evidence>
<evidence type="ECO:0000259" key="12">
    <source>
        <dbReference type="PROSITE" id="PS50127"/>
    </source>
</evidence>
<name>A0A1D8PP96_CANAL</name>
<dbReference type="eggNOG" id="KOG0417">
    <property type="taxonomic scope" value="Eukaryota"/>
</dbReference>
<evidence type="ECO:0000313" key="14">
    <source>
        <dbReference type="EMBL" id="AOW29946.1"/>
    </source>
</evidence>
<gene>
    <name evidence="13 14" type="primary">PEX4</name>
    <name evidence="14" type="ordered locus">CAALFM_C505430WA</name>
    <name evidence="13" type="ordered locus">orf19.11524</name>
</gene>
<dbReference type="CDD" id="cd23812">
    <property type="entry name" value="UBCc_ScPEX4-like"/>
    <property type="match status" value="1"/>
</dbReference>
<keyword evidence="3" id="KW-0808">Transferase</keyword>
<dbReference type="InterPro" id="IPR050113">
    <property type="entry name" value="Ub_conjugating_enzyme"/>
</dbReference>
<evidence type="ECO:0000313" key="15">
    <source>
        <dbReference type="Proteomes" id="UP000000559"/>
    </source>
</evidence>
<keyword evidence="6" id="KW-0067">ATP-binding</keyword>
<evidence type="ECO:0000256" key="2">
    <source>
        <dbReference type="ARBA" id="ARBA00022593"/>
    </source>
</evidence>
<evidence type="ECO:0000256" key="6">
    <source>
        <dbReference type="ARBA" id="ARBA00022840"/>
    </source>
</evidence>
<dbReference type="GO" id="GO:0005777">
    <property type="term" value="C:peroxisome"/>
    <property type="evidence" value="ECO:0000266"/>
    <property type="project" value="CGD"/>
</dbReference>
<dbReference type="GO" id="GO:0005634">
    <property type="term" value="C:nucleus"/>
    <property type="evidence" value="ECO:0000318"/>
    <property type="project" value="GO_Central"/>
</dbReference>
<evidence type="ECO:0000256" key="5">
    <source>
        <dbReference type="ARBA" id="ARBA00022786"/>
    </source>
</evidence>
<dbReference type="FunFam" id="3.10.110.10:FF:000096">
    <property type="entry name" value="Ubiquitin-conjugating enzyme E2-21 kDa"/>
    <property type="match status" value="1"/>
</dbReference>
<dbReference type="SMART" id="SM00212">
    <property type="entry name" value="UBCc"/>
    <property type="match status" value="1"/>
</dbReference>
<reference evidence="14 15" key="1">
    <citation type="journal article" date="2004" name="Proc. Natl. Acad. Sci. U.S.A.">
        <title>The diploid genome sequence of Candida albicans.</title>
        <authorList>
            <person name="Jones T."/>
            <person name="Federspiel N.A."/>
            <person name="Chibana H."/>
            <person name="Dungan J."/>
            <person name="Kalman S."/>
            <person name="Magee B.B."/>
            <person name="Newport G."/>
            <person name="Thorstenson Y.R."/>
            <person name="Agabian N."/>
            <person name="Magee P.T."/>
            <person name="Davis R.W."/>
            <person name="Scherer S."/>
        </authorList>
    </citation>
    <scope>NUCLEOTIDE SEQUENCE [LARGE SCALE GENOMIC DNA]</scope>
    <source>
        <strain evidence="15">SC5314 / ATCC MYA-2876</strain>
    </source>
</reference>
<dbReference type="VEuPathDB" id="FungiDB:C5_05430W_A"/>
<evidence type="ECO:0000256" key="1">
    <source>
        <dbReference type="ARBA" id="ARBA00012486"/>
    </source>
</evidence>
<dbReference type="STRING" id="237561.A0A1D8PP96"/>
<proteinExistence type="predicted"/>
<dbReference type="GO" id="GO:0004842">
    <property type="term" value="F:ubiquitin-protein transferase activity"/>
    <property type="evidence" value="ECO:0000266"/>
    <property type="project" value="CGD"/>
</dbReference>
<dbReference type="EMBL" id="CP017627">
    <property type="protein sequence ID" value="AOW29946.1"/>
    <property type="molecule type" value="Genomic_DNA"/>
</dbReference>
<dbReference type="GO" id="GO:0000209">
    <property type="term" value="P:protein polyubiquitination"/>
    <property type="evidence" value="ECO:0000318"/>
    <property type="project" value="GO_Central"/>
</dbReference>
<sequence>MAEKRLFKEYNQYQKHLPQLNNDQIVSLSPLSPDKNILLWEATIAKPTRKDSPYYYGGQWKLSINVPTSYPIDPPTIKFVTPIVHPNINLGSGEICLDILKKESWSPAWNLEHLVVAILMLLDQPEPDSPLNIDAANLYRQDKVAYESIVQFNIWKHNNFYSAFVRDTSGVRSL</sequence>
<evidence type="ECO:0000256" key="3">
    <source>
        <dbReference type="ARBA" id="ARBA00022679"/>
    </source>
</evidence>
<dbReference type="EC" id="2.3.2.23" evidence="1"/>
<dbReference type="GO" id="GO:0016562">
    <property type="term" value="P:protein import into peroxisome matrix, receptor recycling"/>
    <property type="evidence" value="ECO:0000266"/>
    <property type="project" value="CGD"/>
</dbReference>
<dbReference type="Proteomes" id="UP000000559">
    <property type="component" value="Chromosome 5"/>
</dbReference>
<dbReference type="InParanoid" id="A0A1D8PP96"/>
<dbReference type="CGD" id="CAL0000177254">
    <property type="gene designation" value="PEX4"/>
</dbReference>
<dbReference type="InterPro" id="IPR000608">
    <property type="entry name" value="UBC"/>
</dbReference>
<evidence type="ECO:0000256" key="7">
    <source>
        <dbReference type="ARBA" id="ARBA00030012"/>
    </source>
</evidence>
<dbReference type="PANTHER" id="PTHR24067">
    <property type="entry name" value="UBIQUITIN-CONJUGATING ENZYME E2"/>
    <property type="match status" value="1"/>
</dbReference>
<dbReference type="GO" id="GO:0061631">
    <property type="term" value="F:ubiquitin conjugating enzyme activity"/>
    <property type="evidence" value="ECO:0000318"/>
    <property type="project" value="GO_Central"/>
</dbReference>
<dbReference type="Gene3D" id="3.10.110.10">
    <property type="entry name" value="Ubiquitin Conjugating Enzyme"/>
    <property type="match status" value="1"/>
</dbReference>
<dbReference type="OMA" id="WRAVMKG"/>
<dbReference type="GO" id="GO:0005524">
    <property type="term" value="F:ATP binding"/>
    <property type="evidence" value="ECO:0007669"/>
    <property type="project" value="UniProtKB-KW"/>
</dbReference>
<evidence type="ECO:0000256" key="11">
    <source>
        <dbReference type="ARBA" id="ARBA00081257"/>
    </source>
</evidence>
<keyword evidence="5" id="KW-0833">Ubl conjugation pathway</keyword>
<keyword evidence="2" id="KW-0962">Peroxisome biogenesis</keyword>
<dbReference type="SUPFAM" id="SSF54495">
    <property type="entry name" value="UBC-like"/>
    <property type="match status" value="1"/>
</dbReference>
<keyword evidence="4" id="KW-0547">Nucleotide-binding</keyword>
<dbReference type="AlphaFoldDB" id="A0A1D8PP96"/>
<dbReference type="OrthoDB" id="9973183at2759"/>
<evidence type="ECO:0000256" key="9">
    <source>
        <dbReference type="ARBA" id="ARBA00072564"/>
    </source>
</evidence>
<evidence type="ECO:0000313" key="13">
    <source>
        <dbReference type="CGD" id="CAL0000177254"/>
    </source>
</evidence>
<dbReference type="GO" id="GO:0006513">
    <property type="term" value="P:protein monoubiquitination"/>
    <property type="evidence" value="ECO:0000266"/>
    <property type="project" value="CGD"/>
</dbReference>
<dbReference type="PROSITE" id="PS50127">
    <property type="entry name" value="UBC_2"/>
    <property type="match status" value="1"/>
</dbReference>
<evidence type="ECO:0000256" key="4">
    <source>
        <dbReference type="ARBA" id="ARBA00022741"/>
    </source>
</evidence>
<reference evidence="14 15" key="2">
    <citation type="journal article" date="2007" name="Genome Biol.">
        <title>Assembly of the Candida albicans genome into sixteen supercontigs aligned on the eight chromosomes.</title>
        <authorList>
            <person name="van het Hoog M."/>
            <person name="Rast T.J."/>
            <person name="Martchenko M."/>
            <person name="Grindle S."/>
            <person name="Dignard D."/>
            <person name="Hogues H."/>
            <person name="Cuomo C."/>
            <person name="Berriman M."/>
            <person name="Scherer S."/>
            <person name="Magee B.B."/>
            <person name="Whiteway M."/>
            <person name="Chibana H."/>
            <person name="Nantel A."/>
            <person name="Magee P.T."/>
        </authorList>
    </citation>
    <scope>GENOME REANNOTATION</scope>
    <source>
        <strain evidence="15">SC5314 / ATCC MYA-2876</strain>
    </source>
</reference>
<keyword evidence="14" id="KW-0436">Ligase</keyword>
<dbReference type="SMR" id="A0A1D8PP96"/>
<protein>
    <recommendedName>
        <fullName evidence="9">Ubiquitin-conjugating enzyme E2-21 kDa</fullName>
        <ecNumber evidence="1">2.3.2.23</ecNumber>
    </recommendedName>
    <alternativeName>
        <fullName evidence="10">E2 ubiquitin-conjugating enzyme PEX4</fullName>
    </alternativeName>
    <alternativeName>
        <fullName evidence="11">Peroxin-4</fullName>
    </alternativeName>
    <alternativeName>
        <fullName evidence="8">Ubiquitin carrier protein</fullName>
    </alternativeName>
    <alternativeName>
        <fullName evidence="7">Ubiquitin-protein ligase</fullName>
    </alternativeName>
</protein>
<keyword evidence="15" id="KW-1185">Reference proteome</keyword>
<feature type="domain" description="UBC core" evidence="12">
    <location>
        <begin position="1"/>
        <end position="159"/>
    </location>
</feature>
<organism evidence="14 15">
    <name type="scientific">Candida albicans (strain SC5314 / ATCC MYA-2876)</name>
    <name type="common">Yeast</name>
    <dbReference type="NCBI Taxonomy" id="237561"/>
    <lineage>
        <taxon>Eukaryota</taxon>
        <taxon>Fungi</taxon>
        <taxon>Dikarya</taxon>
        <taxon>Ascomycota</taxon>
        <taxon>Saccharomycotina</taxon>
        <taxon>Pichiomycetes</taxon>
        <taxon>Debaryomycetaceae</taxon>
        <taxon>Candida/Lodderomyces clade</taxon>
        <taxon>Candida</taxon>
    </lineage>
</organism>
<evidence type="ECO:0000256" key="10">
    <source>
        <dbReference type="ARBA" id="ARBA00076592"/>
    </source>
</evidence>
<dbReference type="KEGG" id="cal:CAALFM_C505430WA"/>
<dbReference type="FunCoup" id="A0A1D8PP96">
    <property type="interactions" value="89"/>
</dbReference>
<dbReference type="Pfam" id="PF00179">
    <property type="entry name" value="UQ_con"/>
    <property type="match status" value="1"/>
</dbReference>
<dbReference type="GO" id="GO:0051865">
    <property type="term" value="P:protein autoubiquitination"/>
    <property type="evidence" value="ECO:0000266"/>
    <property type="project" value="CGD"/>
</dbReference>
<dbReference type="GeneID" id="3636429"/>
<dbReference type="GO" id="GO:0016874">
    <property type="term" value="F:ligase activity"/>
    <property type="evidence" value="ECO:0007669"/>
    <property type="project" value="UniProtKB-KW"/>
</dbReference>
<dbReference type="RefSeq" id="XP_721949.1">
    <property type="nucleotide sequence ID" value="XM_716856.1"/>
</dbReference>